<dbReference type="InterPro" id="IPR006671">
    <property type="entry name" value="Cyclin_N"/>
</dbReference>
<keyword evidence="2" id="KW-0132">Cell division</keyword>
<evidence type="ECO:0000256" key="1">
    <source>
        <dbReference type="ARBA" id="ARBA00009065"/>
    </source>
</evidence>
<evidence type="ECO:0000256" key="3">
    <source>
        <dbReference type="ARBA" id="ARBA00023127"/>
    </source>
</evidence>
<dbReference type="InterPro" id="IPR036915">
    <property type="entry name" value="Cyclin-like_sf"/>
</dbReference>
<keyword evidence="8" id="KW-1185">Reference proteome</keyword>
<name>A0AAD3T906_NEPGR</name>
<accession>A0AAD3T906</accession>
<gene>
    <name evidence="7" type="ORF">Nepgr_026432</name>
</gene>
<dbReference type="Pfam" id="PF02984">
    <property type="entry name" value="Cyclin_C"/>
    <property type="match status" value="1"/>
</dbReference>
<dbReference type="InterPro" id="IPR048258">
    <property type="entry name" value="Cyclins_cyclin-box"/>
</dbReference>
<reference evidence="7" key="1">
    <citation type="submission" date="2023-05" db="EMBL/GenBank/DDBJ databases">
        <title>Nepenthes gracilis genome sequencing.</title>
        <authorList>
            <person name="Fukushima K."/>
        </authorList>
    </citation>
    <scope>NUCLEOTIDE SEQUENCE</scope>
    <source>
        <strain evidence="7">SING2019-196</strain>
    </source>
</reference>
<dbReference type="PANTHER" id="PTHR10177">
    <property type="entry name" value="CYCLINS"/>
    <property type="match status" value="1"/>
</dbReference>
<dbReference type="SMART" id="SM00385">
    <property type="entry name" value="CYCLIN"/>
    <property type="match status" value="1"/>
</dbReference>
<dbReference type="Pfam" id="PF00134">
    <property type="entry name" value="Cyclin_N"/>
    <property type="match status" value="1"/>
</dbReference>
<sequence length="306" mass="34764">MSLALFFSEEMASGVHEPKIQRSTDVLQSLYCKEQSPDEDLGLKCKEEEGENYSEKTVKDPLNLLEADPLGLGEEDELAALLIKEELTNLSEAAFRDSSNRPTMDARREAVEWMTMVNSHCGFSNVILVLGVNYFDRFISSAGFQRDKPWMIQLAAVACLSLASKIEEVHAPLLLPFQVDCKHVFEAKTIQRMELLVLSALQWKMNPVIPMSYFEHFIRKLRLNSHFRWQILSKSEALIVSVITDPRFSSYLPSVMAAAITLHAMEAELQHWNTFEHHAQLMRDLKISKVCFLNSTFGSNGCCQLT</sequence>
<dbReference type="Gene3D" id="1.10.472.10">
    <property type="entry name" value="Cyclin-like"/>
    <property type="match status" value="2"/>
</dbReference>
<evidence type="ECO:0000313" key="7">
    <source>
        <dbReference type="EMBL" id="GMH24589.1"/>
    </source>
</evidence>
<evidence type="ECO:0000256" key="4">
    <source>
        <dbReference type="ARBA" id="ARBA00023306"/>
    </source>
</evidence>
<keyword evidence="3 5" id="KW-0195">Cyclin</keyword>
<evidence type="ECO:0000256" key="5">
    <source>
        <dbReference type="RuleBase" id="RU000383"/>
    </source>
</evidence>
<evidence type="ECO:0000259" key="6">
    <source>
        <dbReference type="SMART" id="SM00385"/>
    </source>
</evidence>
<dbReference type="EMBL" id="BSYO01000028">
    <property type="protein sequence ID" value="GMH24589.1"/>
    <property type="molecule type" value="Genomic_DNA"/>
</dbReference>
<protein>
    <recommendedName>
        <fullName evidence="6">Cyclin-like domain-containing protein</fullName>
    </recommendedName>
</protein>
<dbReference type="Proteomes" id="UP001279734">
    <property type="component" value="Unassembled WGS sequence"/>
</dbReference>
<dbReference type="CDD" id="cd20543">
    <property type="entry name" value="CYCLIN_AtCycD-like_rpt1"/>
    <property type="match status" value="1"/>
</dbReference>
<dbReference type="GO" id="GO:0051301">
    <property type="term" value="P:cell division"/>
    <property type="evidence" value="ECO:0007669"/>
    <property type="project" value="UniProtKB-KW"/>
</dbReference>
<organism evidence="7 8">
    <name type="scientific">Nepenthes gracilis</name>
    <name type="common">Slender pitcher plant</name>
    <dbReference type="NCBI Taxonomy" id="150966"/>
    <lineage>
        <taxon>Eukaryota</taxon>
        <taxon>Viridiplantae</taxon>
        <taxon>Streptophyta</taxon>
        <taxon>Embryophyta</taxon>
        <taxon>Tracheophyta</taxon>
        <taxon>Spermatophyta</taxon>
        <taxon>Magnoliopsida</taxon>
        <taxon>eudicotyledons</taxon>
        <taxon>Gunneridae</taxon>
        <taxon>Pentapetalae</taxon>
        <taxon>Caryophyllales</taxon>
        <taxon>Nepenthaceae</taxon>
        <taxon>Nepenthes</taxon>
    </lineage>
</organism>
<comment type="caution">
    <text evidence="7">The sequence shown here is derived from an EMBL/GenBank/DDBJ whole genome shotgun (WGS) entry which is preliminary data.</text>
</comment>
<proteinExistence type="inferred from homology"/>
<feature type="domain" description="Cyclin-like" evidence="6">
    <location>
        <begin position="112"/>
        <end position="199"/>
    </location>
</feature>
<comment type="similarity">
    <text evidence="1">Belongs to the cyclin family. Cyclin D subfamily.</text>
</comment>
<dbReference type="InterPro" id="IPR039361">
    <property type="entry name" value="Cyclin"/>
</dbReference>
<dbReference type="AlphaFoldDB" id="A0AAD3T906"/>
<keyword evidence="4" id="KW-0131">Cell cycle</keyword>
<evidence type="ECO:0000256" key="2">
    <source>
        <dbReference type="ARBA" id="ARBA00022618"/>
    </source>
</evidence>
<dbReference type="PROSITE" id="PS00292">
    <property type="entry name" value="CYCLINS"/>
    <property type="match status" value="1"/>
</dbReference>
<dbReference type="FunFam" id="1.10.472.10:FF:000060">
    <property type="entry name" value="D6-type cyclin"/>
    <property type="match status" value="1"/>
</dbReference>
<dbReference type="InterPro" id="IPR013763">
    <property type="entry name" value="Cyclin-like_dom"/>
</dbReference>
<dbReference type="InterPro" id="IPR004367">
    <property type="entry name" value="Cyclin_C-dom"/>
</dbReference>
<dbReference type="SUPFAM" id="SSF47954">
    <property type="entry name" value="Cyclin-like"/>
    <property type="match status" value="1"/>
</dbReference>
<evidence type="ECO:0000313" key="8">
    <source>
        <dbReference type="Proteomes" id="UP001279734"/>
    </source>
</evidence>
<dbReference type="CDD" id="cd20544">
    <property type="entry name" value="CYCLIN_AtCycD-like_rpt2"/>
    <property type="match status" value="1"/>
</dbReference>